<keyword evidence="3" id="KW-0804">Transcription</keyword>
<dbReference type="InterPro" id="IPR018060">
    <property type="entry name" value="HTH_AraC"/>
</dbReference>
<keyword evidence="4" id="KW-1133">Transmembrane helix</keyword>
<reference evidence="6 7" key="1">
    <citation type="submission" date="2019-05" db="EMBL/GenBank/DDBJ databases">
        <title>We sequenced the genome of Paenibacillus hemerocallicola KCTC 33185 for further insight into its adaptation and study the phylogeny of Paenibacillus.</title>
        <authorList>
            <person name="Narsing Rao M.P."/>
        </authorList>
    </citation>
    <scope>NUCLEOTIDE SEQUENCE [LARGE SCALE GENOMIC DNA]</scope>
    <source>
        <strain evidence="6 7">KCTC 33185</strain>
    </source>
</reference>
<dbReference type="Pfam" id="PF12833">
    <property type="entry name" value="HTH_18"/>
    <property type="match status" value="1"/>
</dbReference>
<dbReference type="SUPFAM" id="SSF46689">
    <property type="entry name" value="Homeodomain-like"/>
    <property type="match status" value="2"/>
</dbReference>
<keyword evidence="7" id="KW-1185">Reference proteome</keyword>
<dbReference type="GO" id="GO:0003700">
    <property type="term" value="F:DNA-binding transcription factor activity"/>
    <property type="evidence" value="ECO:0007669"/>
    <property type="project" value="InterPro"/>
</dbReference>
<evidence type="ECO:0000313" key="7">
    <source>
        <dbReference type="Proteomes" id="UP000307943"/>
    </source>
</evidence>
<dbReference type="EMBL" id="VDCQ01000059">
    <property type="protein sequence ID" value="TNJ62425.1"/>
    <property type="molecule type" value="Genomic_DNA"/>
</dbReference>
<name>A0A5C4T0U3_9BACL</name>
<dbReference type="Pfam" id="PF17853">
    <property type="entry name" value="GGDEF_2"/>
    <property type="match status" value="1"/>
</dbReference>
<feature type="domain" description="HTH araC/xylS-type" evidence="5">
    <location>
        <begin position="523"/>
        <end position="621"/>
    </location>
</feature>
<dbReference type="OrthoDB" id="2485945at2"/>
<evidence type="ECO:0000256" key="4">
    <source>
        <dbReference type="SAM" id="Phobius"/>
    </source>
</evidence>
<accession>A0A5C4T0U3</accession>
<dbReference type="GO" id="GO:0043565">
    <property type="term" value="F:sequence-specific DNA binding"/>
    <property type="evidence" value="ECO:0007669"/>
    <property type="project" value="InterPro"/>
</dbReference>
<evidence type="ECO:0000259" key="5">
    <source>
        <dbReference type="PROSITE" id="PS01124"/>
    </source>
</evidence>
<dbReference type="Gene3D" id="1.10.10.60">
    <property type="entry name" value="Homeodomain-like"/>
    <property type="match status" value="2"/>
</dbReference>
<sequence length="629" mass="71092">MNHLKSAVTANEGIDGISIYFNKMGYIVDQESFYEASKHSSKYGLIANLDSMPLQRWFPHTVSYGDGYEETVLTYAHTFPLHADRGNIEGYVFIDMLADQARGVLDALRRDPAEKLYMYSSRDEWAIGSSNVPERQLAAFQRNMESGPKVGKQSDGTYFSYIAAADPRLDWMFASVRPAAAIAPAQQDMYVQAILVCIGIWIIGIVLSYAISLKSYEPVRHMLIRLREMNSGPMPSHPHNEFKMVDHVLTGLNATIKKLTGQVDGNKLHALLSGHLLPNELPEYLQARSRYAVAKVRLENGSVEHWSSRFRHIPSPFPHKVVVKHEGELCILYYALDGGERESRRIHEHLAAVLEAGEEGAAFAAGIGSVCDHAEGIPASYEQARQALGYVFIEEIDRIIPYEEICSRTEMPTLHYEPFEQALRAGNLQAVEQFIDEFGKIMKGSRYPLEAIELSLLQMTVTMSKVIIDMNTQESMFSSSLLFRDRKKETFARTLDGIRDQSIQIALHIQQHLLHNIQYETIYKLKSYIDSHLQEDVSLDRLAELASLSPQYISKQFKEVLQVSFIEYLTNARMERACELLGGSAMPVTEIAGQTGFNNVPYFCSKFKHIYGVTPIQYRKSLKKAPEPT</sequence>
<dbReference type="InterPro" id="IPR041522">
    <property type="entry name" value="CdaR_GGDEF"/>
</dbReference>
<evidence type="ECO:0000256" key="2">
    <source>
        <dbReference type="ARBA" id="ARBA00023125"/>
    </source>
</evidence>
<feature type="transmembrane region" description="Helical" evidence="4">
    <location>
        <begin position="189"/>
        <end position="212"/>
    </location>
</feature>
<evidence type="ECO:0000313" key="6">
    <source>
        <dbReference type="EMBL" id="TNJ62425.1"/>
    </source>
</evidence>
<evidence type="ECO:0000256" key="1">
    <source>
        <dbReference type="ARBA" id="ARBA00023015"/>
    </source>
</evidence>
<protein>
    <submittedName>
        <fullName evidence="6">Helix-turn-helix domain-containing protein</fullName>
    </submittedName>
</protein>
<dbReference type="SMART" id="SM00342">
    <property type="entry name" value="HTH_ARAC"/>
    <property type="match status" value="1"/>
</dbReference>
<dbReference type="AlphaFoldDB" id="A0A5C4T0U3"/>
<comment type="caution">
    <text evidence="6">The sequence shown here is derived from an EMBL/GenBank/DDBJ whole genome shotgun (WGS) entry which is preliminary data.</text>
</comment>
<keyword evidence="4" id="KW-0472">Membrane</keyword>
<dbReference type="InterPro" id="IPR020449">
    <property type="entry name" value="Tscrpt_reg_AraC-type_HTH"/>
</dbReference>
<dbReference type="Proteomes" id="UP000307943">
    <property type="component" value="Unassembled WGS sequence"/>
</dbReference>
<dbReference type="PROSITE" id="PS01124">
    <property type="entry name" value="HTH_ARAC_FAMILY_2"/>
    <property type="match status" value="1"/>
</dbReference>
<keyword evidence="4" id="KW-0812">Transmembrane</keyword>
<dbReference type="RefSeq" id="WP_139606073.1">
    <property type="nucleotide sequence ID" value="NZ_VDCQ01000059.1"/>
</dbReference>
<organism evidence="6 7">
    <name type="scientific">Paenibacillus hemerocallicola</name>
    <dbReference type="NCBI Taxonomy" id="1172614"/>
    <lineage>
        <taxon>Bacteria</taxon>
        <taxon>Bacillati</taxon>
        <taxon>Bacillota</taxon>
        <taxon>Bacilli</taxon>
        <taxon>Bacillales</taxon>
        <taxon>Paenibacillaceae</taxon>
        <taxon>Paenibacillus</taxon>
    </lineage>
</organism>
<gene>
    <name evidence="6" type="ORF">FE784_30630</name>
</gene>
<dbReference type="PANTHER" id="PTHR43280">
    <property type="entry name" value="ARAC-FAMILY TRANSCRIPTIONAL REGULATOR"/>
    <property type="match status" value="1"/>
</dbReference>
<dbReference type="InterPro" id="IPR009057">
    <property type="entry name" value="Homeodomain-like_sf"/>
</dbReference>
<dbReference type="PRINTS" id="PR00032">
    <property type="entry name" value="HTHARAC"/>
</dbReference>
<proteinExistence type="predicted"/>
<keyword evidence="1" id="KW-0805">Transcription regulation</keyword>
<evidence type="ECO:0000256" key="3">
    <source>
        <dbReference type="ARBA" id="ARBA00023163"/>
    </source>
</evidence>
<keyword evidence="2" id="KW-0238">DNA-binding</keyword>
<dbReference type="PANTHER" id="PTHR43280:SF2">
    <property type="entry name" value="HTH-TYPE TRANSCRIPTIONAL REGULATOR EXSA"/>
    <property type="match status" value="1"/>
</dbReference>